<name>A0ABV4X7Y0_9CYAN</name>
<dbReference type="EMBL" id="JBHFNQ010000143">
    <property type="protein sequence ID" value="MFB2878898.1"/>
    <property type="molecule type" value="Genomic_DNA"/>
</dbReference>
<protein>
    <submittedName>
        <fullName evidence="1">DUF29 domain-containing protein</fullName>
    </submittedName>
</protein>
<organism evidence="1 2">
    <name type="scientific">Floridaenema aerugineum BLCC-F46</name>
    <dbReference type="NCBI Taxonomy" id="3153654"/>
    <lineage>
        <taxon>Bacteria</taxon>
        <taxon>Bacillati</taxon>
        <taxon>Cyanobacteriota</taxon>
        <taxon>Cyanophyceae</taxon>
        <taxon>Oscillatoriophycideae</taxon>
        <taxon>Aerosakkonematales</taxon>
        <taxon>Aerosakkonemataceae</taxon>
        <taxon>Floridanema</taxon>
        <taxon>Floridanema aerugineum</taxon>
    </lineage>
</organism>
<dbReference type="InterPro" id="IPR002636">
    <property type="entry name" value="DUF29"/>
</dbReference>
<comment type="caution">
    <text evidence="1">The sequence shown here is derived from an EMBL/GenBank/DDBJ whole genome shotgun (WGS) entry which is preliminary data.</text>
</comment>
<keyword evidence="2" id="KW-1185">Reference proteome</keyword>
<reference evidence="1 2" key="1">
    <citation type="submission" date="2024-09" db="EMBL/GenBank/DDBJ databases">
        <title>Floridaenema gen nov. (Aerosakkonemataceae, Aerosakkonematales ord. nov., Cyanobacteria) from benthic tropical and subtropical fresh waters, with the description of four new species.</title>
        <authorList>
            <person name="Moretto J.A."/>
            <person name="Berthold D.E."/>
            <person name="Lefler F.W."/>
            <person name="Huang I.-S."/>
            <person name="Laughinghouse H. IV."/>
        </authorList>
    </citation>
    <scope>NUCLEOTIDE SEQUENCE [LARGE SCALE GENOMIC DNA]</scope>
    <source>
        <strain evidence="1 2">BLCC-F46</strain>
    </source>
</reference>
<dbReference type="Pfam" id="PF01724">
    <property type="entry name" value="DUF29"/>
    <property type="match status" value="1"/>
</dbReference>
<dbReference type="Proteomes" id="UP001576774">
    <property type="component" value="Unassembled WGS sequence"/>
</dbReference>
<gene>
    <name evidence="1" type="ORF">ACE1CC_18765</name>
</gene>
<proteinExistence type="predicted"/>
<sequence length="168" mass="19687">MMDIKAIASSPQTSNLYETDFYAWTQEQAKLLQQGVWQSLDIANLVEEIESLGKQVRQELRNRLGVLLGHLLKWEFQPHKRSRSWFLTLREQRRRILEHLDENPSLKPYLPEVLLKAYKDGLDLAIRETFLPDEEFPSECPYSIEQILDATFFPGEPLESGQNWVVEN</sequence>
<evidence type="ECO:0000313" key="2">
    <source>
        <dbReference type="Proteomes" id="UP001576774"/>
    </source>
</evidence>
<dbReference type="RefSeq" id="WP_413271954.1">
    <property type="nucleotide sequence ID" value="NZ_JBHFNQ010000143.1"/>
</dbReference>
<dbReference type="PANTHER" id="PTHR34235:SF4">
    <property type="entry name" value="SLR0291 PROTEIN"/>
    <property type="match status" value="1"/>
</dbReference>
<dbReference type="Gene3D" id="1.20.1220.20">
    <property type="entry name" value="Uncharcterised protein PF01724"/>
    <property type="match status" value="1"/>
</dbReference>
<dbReference type="PANTHER" id="PTHR34235">
    <property type="entry name" value="SLR1203 PROTEIN-RELATED"/>
    <property type="match status" value="1"/>
</dbReference>
<accession>A0ABV4X7Y0</accession>
<evidence type="ECO:0000313" key="1">
    <source>
        <dbReference type="EMBL" id="MFB2878898.1"/>
    </source>
</evidence>